<proteinExistence type="predicted"/>
<reference evidence="2 3" key="1">
    <citation type="journal article" date="2018" name="Front. Plant Sci.">
        <title>Red Clover (Trifolium pratense) and Zigzag Clover (T. medium) - A Picture of Genomic Similarities and Differences.</title>
        <authorList>
            <person name="Dluhosova J."/>
            <person name="Istvanek J."/>
            <person name="Nedelnik J."/>
            <person name="Repkova J."/>
        </authorList>
    </citation>
    <scope>NUCLEOTIDE SEQUENCE [LARGE SCALE GENOMIC DNA]</scope>
    <source>
        <strain evidence="3">cv. 10/8</strain>
        <tissue evidence="2">Leaf</tissue>
    </source>
</reference>
<evidence type="ECO:0000313" key="3">
    <source>
        <dbReference type="Proteomes" id="UP000265520"/>
    </source>
</evidence>
<protein>
    <submittedName>
        <fullName evidence="2">Peptide transporter PTR2</fullName>
    </submittedName>
</protein>
<dbReference type="Gene3D" id="3.30.420.10">
    <property type="entry name" value="Ribonuclease H-like superfamily/Ribonuclease H"/>
    <property type="match status" value="1"/>
</dbReference>
<feature type="domain" description="Integrase catalytic" evidence="1">
    <location>
        <begin position="95"/>
        <end position="222"/>
    </location>
</feature>
<dbReference type="PANTHER" id="PTHR42648:SF31">
    <property type="entry name" value="RNA-DIRECTED DNA POLYMERASE"/>
    <property type="match status" value="1"/>
</dbReference>
<dbReference type="EMBL" id="LXQA010047521">
    <property type="protein sequence ID" value="MCI01909.1"/>
    <property type="molecule type" value="Genomic_DNA"/>
</dbReference>
<dbReference type="Proteomes" id="UP000265520">
    <property type="component" value="Unassembled WGS sequence"/>
</dbReference>
<keyword evidence="3" id="KW-1185">Reference proteome</keyword>
<dbReference type="InterPro" id="IPR012337">
    <property type="entry name" value="RNaseH-like_sf"/>
</dbReference>
<gene>
    <name evidence="2" type="ORF">A2U01_0022938</name>
</gene>
<dbReference type="Pfam" id="PF13976">
    <property type="entry name" value="gag_pre-integrs"/>
    <property type="match status" value="1"/>
</dbReference>
<feature type="non-terminal residue" evidence="2">
    <location>
        <position position="222"/>
    </location>
</feature>
<accession>A0A392NRX8</accession>
<evidence type="ECO:0000259" key="1">
    <source>
        <dbReference type="PROSITE" id="PS50994"/>
    </source>
</evidence>
<dbReference type="AlphaFoldDB" id="A0A392NRX8"/>
<evidence type="ECO:0000313" key="2">
    <source>
        <dbReference type="EMBL" id="MCI01909.1"/>
    </source>
</evidence>
<dbReference type="InterPro" id="IPR025724">
    <property type="entry name" value="GAG-pre-integrase_dom"/>
</dbReference>
<comment type="caution">
    <text evidence="2">The sequence shown here is derived from an EMBL/GenBank/DDBJ whole genome shotgun (WGS) entry which is preliminary data.</text>
</comment>
<name>A0A392NRX8_9FABA</name>
<dbReference type="GO" id="GO:0003676">
    <property type="term" value="F:nucleic acid binding"/>
    <property type="evidence" value="ECO:0007669"/>
    <property type="project" value="InterPro"/>
</dbReference>
<dbReference type="PROSITE" id="PS50994">
    <property type="entry name" value="INTEGRASE"/>
    <property type="match status" value="1"/>
</dbReference>
<dbReference type="InterPro" id="IPR001584">
    <property type="entry name" value="Integrase_cat-core"/>
</dbReference>
<dbReference type="SUPFAM" id="SSF53098">
    <property type="entry name" value="Ribonuclease H-like"/>
    <property type="match status" value="1"/>
</dbReference>
<dbReference type="InterPro" id="IPR039537">
    <property type="entry name" value="Retrotran_Ty1/copia-like"/>
</dbReference>
<dbReference type="GO" id="GO:0015074">
    <property type="term" value="P:DNA integration"/>
    <property type="evidence" value="ECO:0007669"/>
    <property type="project" value="InterPro"/>
</dbReference>
<sequence>MIGLGDRANGLYRLVLHNPSLVASPHSSLPFSHAVSVIDNSISCNSNFNVIPLSALWHFRFGHLSNSRLSKMTHLYPNLSVDNNAICDICHFAKQRKLPFHSSTSIAQSNFELLHFDIWGPLSVASLHGHKYFLTIVDDHSRFVWIILLKSKTEVSSHIQNFITLVENQFHVIPKILRSDNGPEFMLNDFFAKKGIIHQKSCVETPQQNGRVERKHQHILNV</sequence>
<dbReference type="PANTHER" id="PTHR42648">
    <property type="entry name" value="TRANSPOSASE, PUTATIVE-RELATED"/>
    <property type="match status" value="1"/>
</dbReference>
<dbReference type="InterPro" id="IPR036397">
    <property type="entry name" value="RNaseH_sf"/>
</dbReference>
<dbReference type="Pfam" id="PF00665">
    <property type="entry name" value="rve"/>
    <property type="match status" value="1"/>
</dbReference>
<organism evidence="2 3">
    <name type="scientific">Trifolium medium</name>
    <dbReference type="NCBI Taxonomy" id="97028"/>
    <lineage>
        <taxon>Eukaryota</taxon>
        <taxon>Viridiplantae</taxon>
        <taxon>Streptophyta</taxon>
        <taxon>Embryophyta</taxon>
        <taxon>Tracheophyta</taxon>
        <taxon>Spermatophyta</taxon>
        <taxon>Magnoliopsida</taxon>
        <taxon>eudicotyledons</taxon>
        <taxon>Gunneridae</taxon>
        <taxon>Pentapetalae</taxon>
        <taxon>rosids</taxon>
        <taxon>fabids</taxon>
        <taxon>Fabales</taxon>
        <taxon>Fabaceae</taxon>
        <taxon>Papilionoideae</taxon>
        <taxon>50 kb inversion clade</taxon>
        <taxon>NPAAA clade</taxon>
        <taxon>Hologalegina</taxon>
        <taxon>IRL clade</taxon>
        <taxon>Trifolieae</taxon>
        <taxon>Trifolium</taxon>
    </lineage>
</organism>